<sequence>MKVIFVDNGFEGHCLQKDSLHGTPTNENQATNRDLRDHHVQSIYFQMSCPDGHVQKFHNEMEPCSVETTFSIKFMHEHLSAILEGLPQER</sequence>
<keyword evidence="2" id="KW-1185">Reference proteome</keyword>
<proteinExistence type="predicted"/>
<organism evidence="1 2">
    <name type="scientific">Caerostris extrusa</name>
    <name type="common">Bark spider</name>
    <name type="synonym">Caerostris bankana</name>
    <dbReference type="NCBI Taxonomy" id="172846"/>
    <lineage>
        <taxon>Eukaryota</taxon>
        <taxon>Metazoa</taxon>
        <taxon>Ecdysozoa</taxon>
        <taxon>Arthropoda</taxon>
        <taxon>Chelicerata</taxon>
        <taxon>Arachnida</taxon>
        <taxon>Araneae</taxon>
        <taxon>Araneomorphae</taxon>
        <taxon>Entelegynae</taxon>
        <taxon>Araneoidea</taxon>
        <taxon>Araneidae</taxon>
        <taxon>Caerostris</taxon>
    </lineage>
</organism>
<reference evidence="1 2" key="1">
    <citation type="submission" date="2021-06" db="EMBL/GenBank/DDBJ databases">
        <title>Caerostris extrusa draft genome.</title>
        <authorList>
            <person name="Kono N."/>
            <person name="Arakawa K."/>
        </authorList>
    </citation>
    <scope>NUCLEOTIDE SEQUENCE [LARGE SCALE GENOMIC DNA]</scope>
</reference>
<dbReference type="EMBL" id="BPLR01021303">
    <property type="protein sequence ID" value="GIX88174.1"/>
    <property type="molecule type" value="Genomic_DNA"/>
</dbReference>
<dbReference type="Proteomes" id="UP001054945">
    <property type="component" value="Unassembled WGS sequence"/>
</dbReference>
<name>A0AAV4NUR5_CAEEX</name>
<comment type="caution">
    <text evidence="1">The sequence shown here is derived from an EMBL/GenBank/DDBJ whole genome shotgun (WGS) entry which is preliminary data.</text>
</comment>
<evidence type="ECO:0000313" key="1">
    <source>
        <dbReference type="EMBL" id="GIX88174.1"/>
    </source>
</evidence>
<gene>
    <name evidence="1" type="ORF">CEXT_757211</name>
</gene>
<accession>A0AAV4NUR5</accession>
<protein>
    <submittedName>
        <fullName evidence="1">Uncharacterized protein</fullName>
    </submittedName>
</protein>
<dbReference type="AlphaFoldDB" id="A0AAV4NUR5"/>
<evidence type="ECO:0000313" key="2">
    <source>
        <dbReference type="Proteomes" id="UP001054945"/>
    </source>
</evidence>